<dbReference type="SUPFAM" id="SSF159234">
    <property type="entry name" value="FomD-like"/>
    <property type="match status" value="1"/>
</dbReference>
<evidence type="ECO:0000259" key="2">
    <source>
        <dbReference type="Pfam" id="PF04167"/>
    </source>
</evidence>
<dbReference type="GO" id="GO:0016787">
    <property type="term" value="F:hydrolase activity"/>
    <property type="evidence" value="ECO:0007669"/>
    <property type="project" value="UniProtKB-KW"/>
</dbReference>
<keyword evidence="1" id="KW-0378">Hydrolase</keyword>
<feature type="domain" description="DUF402" evidence="2">
    <location>
        <begin position="58"/>
        <end position="168"/>
    </location>
</feature>
<dbReference type="Proteomes" id="UP000276128">
    <property type="component" value="Unassembled WGS sequence"/>
</dbReference>
<reference evidence="3 4" key="1">
    <citation type="submission" date="2018-12" db="EMBL/GenBank/DDBJ databases">
        <title>Bacillus ochoae sp. nov., Paenibacillus whitsoniae sp. nov., Paenibacillus spiritus sp. nov. Isolated from the Mars Exploration Rover during spacecraft assembly.</title>
        <authorList>
            <person name="Seuylemezian A."/>
            <person name="Vaishampayan P."/>
        </authorList>
    </citation>
    <scope>NUCLEOTIDE SEQUENCE [LARGE SCALE GENOMIC DNA]</scope>
    <source>
        <strain evidence="3 4">MER 54</strain>
    </source>
</reference>
<dbReference type="PANTHER" id="PTHR39159">
    <property type="match status" value="1"/>
</dbReference>
<dbReference type="EMBL" id="RXHU01000082">
    <property type="protein sequence ID" value="RTE05541.1"/>
    <property type="molecule type" value="Genomic_DNA"/>
</dbReference>
<dbReference type="PANTHER" id="PTHR39159:SF1">
    <property type="entry name" value="UPF0374 PROTEIN YGAC"/>
    <property type="match status" value="1"/>
</dbReference>
<evidence type="ECO:0000256" key="1">
    <source>
        <dbReference type="ARBA" id="ARBA00022801"/>
    </source>
</evidence>
<name>A0A430J7R0_9BACL</name>
<accession>A0A430J7R0</accession>
<dbReference type="AlphaFoldDB" id="A0A430J7R0"/>
<dbReference type="OrthoDB" id="2357011at2"/>
<dbReference type="InterPro" id="IPR035930">
    <property type="entry name" value="FomD-like_sf"/>
</dbReference>
<evidence type="ECO:0000313" key="4">
    <source>
        <dbReference type="Proteomes" id="UP000276128"/>
    </source>
</evidence>
<dbReference type="Gene3D" id="2.40.380.10">
    <property type="entry name" value="FomD-like"/>
    <property type="match status" value="1"/>
</dbReference>
<dbReference type="Pfam" id="PF04167">
    <property type="entry name" value="DUF402"/>
    <property type="match status" value="1"/>
</dbReference>
<proteinExistence type="predicted"/>
<sequence>MRDLTILDEAAKWLAGYGTTIPIRALKYGNRPHYDWETTLLERGDAHLFVLGHHGRKLRHYTKGKTFTIDRWTVEFFPLDAWFTVSADIADGRIVQYYCNICEPPRLDQDGVSFIDLDLDLIYRDGVWKIVDEDEFAEHTLKFGYPPELVDRVWQELAKLQARIASRQFPFDGSMERFVSQAPQEV</sequence>
<evidence type="ECO:0000313" key="3">
    <source>
        <dbReference type="EMBL" id="RTE05541.1"/>
    </source>
</evidence>
<dbReference type="InterPro" id="IPR050212">
    <property type="entry name" value="Ntdp-like"/>
</dbReference>
<organism evidence="3 4">
    <name type="scientific">Paenibacillus whitsoniae</name>
    <dbReference type="NCBI Taxonomy" id="2496558"/>
    <lineage>
        <taxon>Bacteria</taxon>
        <taxon>Bacillati</taxon>
        <taxon>Bacillota</taxon>
        <taxon>Bacilli</taxon>
        <taxon>Bacillales</taxon>
        <taxon>Paenibacillaceae</taxon>
        <taxon>Paenibacillus</taxon>
    </lineage>
</organism>
<protein>
    <submittedName>
        <fullName evidence="3">DUF402 domain-containing protein</fullName>
    </submittedName>
</protein>
<keyword evidence="4" id="KW-1185">Reference proteome</keyword>
<gene>
    <name evidence="3" type="ORF">EJQ19_24855</name>
</gene>
<comment type="caution">
    <text evidence="3">The sequence shown here is derived from an EMBL/GenBank/DDBJ whole genome shotgun (WGS) entry which is preliminary data.</text>
</comment>
<dbReference type="InterPro" id="IPR007295">
    <property type="entry name" value="DUF402"/>
</dbReference>